<proteinExistence type="predicted"/>
<evidence type="ECO:0000313" key="2">
    <source>
        <dbReference type="Proteomes" id="UP001595665"/>
    </source>
</evidence>
<comment type="caution">
    <text evidence="1">The sequence shown here is derived from an EMBL/GenBank/DDBJ whole genome shotgun (WGS) entry which is preliminary data.</text>
</comment>
<protein>
    <submittedName>
        <fullName evidence="1">Uncharacterized protein</fullName>
    </submittedName>
</protein>
<keyword evidence="2" id="KW-1185">Reference proteome</keyword>
<sequence>MTNVSVHEYVDSAINSPGLERAQIQSAGTIIAQFLQVKKGLEGRVSSDVLDVTAATLTAAIWARTDSN</sequence>
<name>A0ABV7PN95_9BURK</name>
<organism evidence="1 2">
    <name type="scientific">Massilia haematophila</name>
    <dbReference type="NCBI Taxonomy" id="457923"/>
    <lineage>
        <taxon>Bacteria</taxon>
        <taxon>Pseudomonadati</taxon>
        <taxon>Pseudomonadota</taxon>
        <taxon>Betaproteobacteria</taxon>
        <taxon>Burkholderiales</taxon>
        <taxon>Oxalobacteraceae</taxon>
        <taxon>Telluria group</taxon>
        <taxon>Massilia</taxon>
    </lineage>
</organism>
<accession>A0ABV7PN95</accession>
<reference evidence="2" key="1">
    <citation type="journal article" date="2019" name="Int. J. Syst. Evol. Microbiol.">
        <title>The Global Catalogue of Microorganisms (GCM) 10K type strain sequencing project: providing services to taxonomists for standard genome sequencing and annotation.</title>
        <authorList>
            <consortium name="The Broad Institute Genomics Platform"/>
            <consortium name="The Broad Institute Genome Sequencing Center for Infectious Disease"/>
            <person name="Wu L."/>
            <person name="Ma J."/>
        </authorList>
    </citation>
    <scope>NUCLEOTIDE SEQUENCE [LARGE SCALE GENOMIC DNA]</scope>
    <source>
        <strain evidence="2">CCM 7480</strain>
    </source>
</reference>
<gene>
    <name evidence="1" type="ORF">ACFOPH_15890</name>
</gene>
<dbReference type="Proteomes" id="UP001595665">
    <property type="component" value="Unassembled WGS sequence"/>
</dbReference>
<dbReference type="EMBL" id="JBHRVV010000001">
    <property type="protein sequence ID" value="MFC3459717.1"/>
    <property type="molecule type" value="Genomic_DNA"/>
</dbReference>
<dbReference type="RefSeq" id="WP_379736332.1">
    <property type="nucleotide sequence ID" value="NZ_JBHRVV010000001.1"/>
</dbReference>
<evidence type="ECO:0000313" key="1">
    <source>
        <dbReference type="EMBL" id="MFC3459717.1"/>
    </source>
</evidence>